<dbReference type="PRINTS" id="PR00368">
    <property type="entry name" value="FADPNR"/>
</dbReference>
<dbReference type="SUPFAM" id="SSF51905">
    <property type="entry name" value="FAD/NAD(P)-binding domain"/>
    <property type="match status" value="1"/>
</dbReference>
<proteinExistence type="inferred from homology"/>
<comment type="cofactor">
    <cofactor evidence="1">
        <name>FAD</name>
        <dbReference type="ChEBI" id="CHEBI:57692"/>
    </cofactor>
</comment>
<evidence type="ECO:0000256" key="1">
    <source>
        <dbReference type="ARBA" id="ARBA00001974"/>
    </source>
</evidence>
<evidence type="ECO:0000259" key="11">
    <source>
        <dbReference type="Pfam" id="PF02910"/>
    </source>
</evidence>
<dbReference type="InterPro" id="IPR037099">
    <property type="entry name" value="Fum_R/Succ_DH_flav-like_C_sf"/>
</dbReference>
<dbReference type="PANTHER" id="PTHR42716">
    <property type="entry name" value="L-ASPARTATE OXIDASE"/>
    <property type="match status" value="1"/>
</dbReference>
<evidence type="ECO:0000256" key="3">
    <source>
        <dbReference type="ARBA" id="ARBA00008562"/>
    </source>
</evidence>
<comment type="catalytic activity">
    <reaction evidence="9">
        <text>L-aspartate + O2 = iminosuccinate + H2O2</text>
        <dbReference type="Rhea" id="RHEA:25876"/>
        <dbReference type="ChEBI" id="CHEBI:15379"/>
        <dbReference type="ChEBI" id="CHEBI:16240"/>
        <dbReference type="ChEBI" id="CHEBI:29991"/>
        <dbReference type="ChEBI" id="CHEBI:77875"/>
        <dbReference type="EC" id="1.4.3.16"/>
    </reaction>
</comment>
<dbReference type="AlphaFoldDB" id="A0AA35R7V0"/>
<evidence type="ECO:0000256" key="6">
    <source>
        <dbReference type="ARBA" id="ARBA00022642"/>
    </source>
</evidence>
<evidence type="ECO:0000313" key="12">
    <source>
        <dbReference type="EMBL" id="CAI8005808.1"/>
    </source>
</evidence>
<feature type="domain" description="Fumarate reductase/succinate dehydrogenase flavoprotein-like C-terminal" evidence="11">
    <location>
        <begin position="430"/>
        <end position="521"/>
    </location>
</feature>
<dbReference type="Gene3D" id="1.20.58.100">
    <property type="entry name" value="Fumarate reductase/succinate dehydrogenase flavoprotein-like, C-terminal domain"/>
    <property type="match status" value="1"/>
</dbReference>
<comment type="caution">
    <text evidence="12">The sequence shown here is derived from an EMBL/GenBank/DDBJ whole genome shotgun (WGS) entry which is preliminary data.</text>
</comment>
<comment type="pathway">
    <text evidence="2">Cofactor biosynthesis; NAD(+) biosynthesis; iminoaspartate from L-aspartate (oxidase route): step 1/1.</text>
</comment>
<dbReference type="InterPro" id="IPR027477">
    <property type="entry name" value="Succ_DH/fumarate_Rdtase_cat_sf"/>
</dbReference>
<dbReference type="InterPro" id="IPR036188">
    <property type="entry name" value="FAD/NAD-bd_sf"/>
</dbReference>
<dbReference type="EMBL" id="CASHTH010000636">
    <property type="protein sequence ID" value="CAI8005808.1"/>
    <property type="molecule type" value="Genomic_DNA"/>
</dbReference>
<dbReference type="FunFam" id="3.90.700.10:FF:000002">
    <property type="entry name" value="L-aspartate oxidase"/>
    <property type="match status" value="1"/>
</dbReference>
<accession>A0AA35R7V0</accession>
<feature type="domain" description="FAD-dependent oxidoreductase 2 FAD-binding" evidence="10">
    <location>
        <begin position="7"/>
        <end position="379"/>
    </location>
</feature>
<evidence type="ECO:0000259" key="10">
    <source>
        <dbReference type="Pfam" id="PF00890"/>
    </source>
</evidence>
<dbReference type="SUPFAM" id="SSF56425">
    <property type="entry name" value="Succinate dehydrogenase/fumarate reductase flavoprotein, catalytic domain"/>
    <property type="match status" value="1"/>
</dbReference>
<name>A0AA35R7V0_GEOBA</name>
<dbReference type="EC" id="1.4.3.16" evidence="4"/>
<dbReference type="InterPro" id="IPR003953">
    <property type="entry name" value="FAD-dep_OxRdtase_2_FAD-bd"/>
</dbReference>
<evidence type="ECO:0000256" key="2">
    <source>
        <dbReference type="ARBA" id="ARBA00004950"/>
    </source>
</evidence>
<keyword evidence="13" id="KW-1185">Reference proteome</keyword>
<evidence type="ECO:0000256" key="4">
    <source>
        <dbReference type="ARBA" id="ARBA00012173"/>
    </source>
</evidence>
<dbReference type="InterPro" id="IPR015939">
    <property type="entry name" value="Fum_Rdtase/Succ_DH_flav-like_C"/>
</dbReference>
<dbReference type="GO" id="GO:0008734">
    <property type="term" value="F:L-aspartate oxidase activity"/>
    <property type="evidence" value="ECO:0007669"/>
    <property type="project" value="UniProtKB-EC"/>
</dbReference>
<evidence type="ECO:0000256" key="9">
    <source>
        <dbReference type="ARBA" id="ARBA00050942"/>
    </source>
</evidence>
<protein>
    <recommendedName>
        <fullName evidence="4">L-aspartate oxidase</fullName>
        <ecNumber evidence="4">1.4.3.16</ecNumber>
    </recommendedName>
</protein>
<keyword evidence="7" id="KW-0274">FAD</keyword>
<dbReference type="PRINTS" id="PR00411">
    <property type="entry name" value="PNDRDTASEI"/>
</dbReference>
<keyword evidence="8" id="KW-0560">Oxidoreductase</keyword>
<evidence type="ECO:0000256" key="5">
    <source>
        <dbReference type="ARBA" id="ARBA00022630"/>
    </source>
</evidence>
<organism evidence="12 13">
    <name type="scientific">Geodia barretti</name>
    <name type="common">Barrett's horny sponge</name>
    <dbReference type="NCBI Taxonomy" id="519541"/>
    <lineage>
        <taxon>Eukaryota</taxon>
        <taxon>Metazoa</taxon>
        <taxon>Porifera</taxon>
        <taxon>Demospongiae</taxon>
        <taxon>Heteroscleromorpha</taxon>
        <taxon>Tetractinellida</taxon>
        <taxon>Astrophorina</taxon>
        <taxon>Geodiidae</taxon>
        <taxon>Geodia</taxon>
    </lineage>
</organism>
<dbReference type="Pfam" id="PF02910">
    <property type="entry name" value="Succ_DH_flav_C"/>
    <property type="match status" value="1"/>
</dbReference>
<gene>
    <name evidence="12" type="ORF">GBAR_LOCUS4411</name>
</gene>
<reference evidence="12" key="1">
    <citation type="submission" date="2023-03" db="EMBL/GenBank/DDBJ databases">
        <authorList>
            <person name="Steffen K."/>
            <person name="Cardenas P."/>
        </authorList>
    </citation>
    <scope>NUCLEOTIDE SEQUENCE</scope>
</reference>
<evidence type="ECO:0000313" key="13">
    <source>
        <dbReference type="Proteomes" id="UP001174909"/>
    </source>
</evidence>
<dbReference type="SUPFAM" id="SSF46977">
    <property type="entry name" value="Succinate dehydrogenase/fumarate reductase flavoprotein C-terminal domain"/>
    <property type="match status" value="1"/>
</dbReference>
<keyword evidence="6" id="KW-0662">Pyridine nucleotide biosynthesis</keyword>
<comment type="similarity">
    <text evidence="3">Belongs to the FAD-dependent oxidoreductase 2 family. NadB subfamily.</text>
</comment>
<sequence length="523" mass="56292">MDRTSYDYIVIGSGIAGLNTALLAAEHGSVLVVTKGRIDDCNSRYAQGGIAAAIGPGDSATLHERDTLEAGAGLCSPEAVGVLTGQGPDSIAGLIRWGVPFDTIHGQIALGREGAHSMPRILHAGGDATGQHIEDTLAHRVRISERITVLEYTHAIRVCVADGAAAGVEVMGTNGDTGRQVFQSDVVVVSTGGAGRLYRYTTNPEVATGDGVALAYLAGAEVMDMEFYQFHPTALWLEGAPTFLLSEAMRGEGAILRNAHGDPFMASHHAMGDLAPRDVVSRAIASEMERADGRPAMLDISHLPAATVASRFPTIYAECRRYGLDITREPIPVAPAAHYMMGGIRIDTWGRTNVDGLYACGEAACAAVHGANRLASNSLLDTLVFSRRLVEATLGNAPEYEASDESDGNTRAGLANRAMVCTTVPERGKENLRDLMWRNVGIARNGTRLLLTARILNLWQRQYYGTSGPAPQAAEDFELRNMLVVARLIVEAALQRRESRGAHYREDFPEPSEEWRRHIVLRD</sequence>
<dbReference type="Proteomes" id="UP001174909">
    <property type="component" value="Unassembled WGS sequence"/>
</dbReference>
<dbReference type="NCBIfam" id="TIGR00551">
    <property type="entry name" value="nadB"/>
    <property type="match status" value="1"/>
</dbReference>
<dbReference type="PANTHER" id="PTHR42716:SF2">
    <property type="entry name" value="L-ASPARTATE OXIDASE, CHLOROPLASTIC"/>
    <property type="match status" value="1"/>
</dbReference>
<dbReference type="Gene3D" id="3.50.50.60">
    <property type="entry name" value="FAD/NAD(P)-binding domain"/>
    <property type="match status" value="1"/>
</dbReference>
<dbReference type="InterPro" id="IPR005288">
    <property type="entry name" value="NadB"/>
</dbReference>
<keyword evidence="5" id="KW-0285">Flavoprotein</keyword>
<evidence type="ECO:0000256" key="8">
    <source>
        <dbReference type="ARBA" id="ARBA00023002"/>
    </source>
</evidence>
<dbReference type="Pfam" id="PF00890">
    <property type="entry name" value="FAD_binding_2"/>
    <property type="match status" value="1"/>
</dbReference>
<dbReference type="Gene3D" id="3.90.700.10">
    <property type="entry name" value="Succinate dehydrogenase/fumarate reductase flavoprotein, catalytic domain"/>
    <property type="match status" value="1"/>
</dbReference>
<evidence type="ECO:0000256" key="7">
    <source>
        <dbReference type="ARBA" id="ARBA00022827"/>
    </source>
</evidence>
<dbReference type="GO" id="GO:0034628">
    <property type="term" value="P:'de novo' NAD+ biosynthetic process from L-aspartate"/>
    <property type="evidence" value="ECO:0007669"/>
    <property type="project" value="TreeGrafter"/>
</dbReference>